<dbReference type="EMBL" id="LNQE01000344">
    <property type="protein sequence ID" value="KUG27271.1"/>
    <property type="molecule type" value="Genomic_DNA"/>
</dbReference>
<reference evidence="7" key="1">
    <citation type="journal article" date="2015" name="Proc. Natl. Acad. Sci. U.S.A.">
        <title>Networks of energetic and metabolic interactions define dynamics in microbial communities.</title>
        <authorList>
            <person name="Embree M."/>
            <person name="Liu J.K."/>
            <person name="Al-Bassam M.M."/>
            <person name="Zengler K."/>
        </authorList>
    </citation>
    <scope>NUCLEOTIDE SEQUENCE</scope>
</reference>
<evidence type="ECO:0000313" key="7">
    <source>
        <dbReference type="EMBL" id="KUG27271.1"/>
    </source>
</evidence>
<evidence type="ECO:0000256" key="4">
    <source>
        <dbReference type="ARBA" id="ARBA00023136"/>
    </source>
</evidence>
<proteinExistence type="predicted"/>
<dbReference type="AlphaFoldDB" id="A0A0W8G2A1"/>
<feature type="transmembrane region" description="Helical" evidence="5">
    <location>
        <begin position="280"/>
        <end position="296"/>
    </location>
</feature>
<keyword evidence="3 5" id="KW-1133">Transmembrane helix</keyword>
<feature type="transmembrane region" description="Helical" evidence="5">
    <location>
        <begin position="6"/>
        <end position="25"/>
    </location>
</feature>
<feature type="transmembrane region" description="Helical" evidence="5">
    <location>
        <begin position="157"/>
        <end position="175"/>
    </location>
</feature>
<dbReference type="InterPro" id="IPR007016">
    <property type="entry name" value="O-antigen_ligase-rel_domated"/>
</dbReference>
<organism evidence="7">
    <name type="scientific">hydrocarbon metagenome</name>
    <dbReference type="NCBI Taxonomy" id="938273"/>
    <lineage>
        <taxon>unclassified sequences</taxon>
        <taxon>metagenomes</taxon>
        <taxon>ecological metagenomes</taxon>
    </lineage>
</organism>
<comment type="caution">
    <text evidence="7">The sequence shown here is derived from an EMBL/GenBank/DDBJ whole genome shotgun (WGS) entry which is preliminary data.</text>
</comment>
<comment type="subcellular location">
    <subcellularLocation>
        <location evidence="1">Membrane</location>
        <topology evidence="1">Multi-pass membrane protein</topology>
    </subcellularLocation>
</comment>
<dbReference type="PANTHER" id="PTHR37422">
    <property type="entry name" value="TEICHURONIC ACID BIOSYNTHESIS PROTEIN TUAE"/>
    <property type="match status" value="1"/>
</dbReference>
<name>A0A0W8G2A1_9ZZZZ</name>
<feature type="transmembrane region" description="Helical" evidence="5">
    <location>
        <begin position="366"/>
        <end position="386"/>
    </location>
</feature>
<feature type="transmembrane region" description="Helical" evidence="5">
    <location>
        <begin position="68"/>
        <end position="86"/>
    </location>
</feature>
<feature type="transmembrane region" description="Helical" evidence="5">
    <location>
        <begin position="37"/>
        <end position="56"/>
    </location>
</feature>
<gene>
    <name evidence="7" type="ORF">ASZ90_002864</name>
</gene>
<dbReference type="PANTHER" id="PTHR37422:SF23">
    <property type="entry name" value="TEICHURONIC ACID BIOSYNTHESIS PROTEIN TUAE"/>
    <property type="match status" value="1"/>
</dbReference>
<dbReference type="Pfam" id="PF04932">
    <property type="entry name" value="Wzy_C"/>
    <property type="match status" value="1"/>
</dbReference>
<feature type="transmembrane region" description="Helical" evidence="5">
    <location>
        <begin position="256"/>
        <end position="273"/>
    </location>
</feature>
<feature type="domain" description="O-antigen ligase-related" evidence="6">
    <location>
        <begin position="243"/>
        <end position="375"/>
    </location>
</feature>
<keyword evidence="4 5" id="KW-0472">Membrane</keyword>
<keyword evidence="2 5" id="KW-0812">Transmembrane</keyword>
<feature type="transmembrane region" description="Helical" evidence="5">
    <location>
        <begin position="98"/>
        <end position="122"/>
    </location>
</feature>
<sequence length="453" mass="50730">MLEALGIAVLALAGLTGLLILRRFLAMSAVPPGGTFFPILFSLWIVSVVMWNTYFWSYKIPGLFDVSVERILFVLLGLLAIMKILFRKVRIHWDGHIEFIMAVFLAICIVSMSINGFTALYAYAPKPWYVFFTGYFSPFLAFFYVKYFFQDARSIRILLATLFALGIFLCIIAILERYGLTAWIHPAYITDKTILLHLDRSRGPLLNAAFNGLAMTICFVAGLLLWPMVRPGRRFLILVLLPLFPVGVFFTSTRSAYLVFLLALGTVLFFLRTRWPKWKLVPLVLTLGLLAVAANTERIFSPSREKGGIAQMEEVNIRFQLIAKSLRLIREHPVFGVGLAHFSVSDSPEAFQDNQHNHLIGMAVELGMVGASAYLCLLVLIFRRLYALARDPWVDRDAWANTAMLLTLGITAALVNNVFVEASLCPFINVATFTFAGLASRLVEHPGTLDGAV</sequence>
<feature type="transmembrane region" description="Helical" evidence="5">
    <location>
        <begin position="128"/>
        <end position="145"/>
    </location>
</feature>
<protein>
    <recommendedName>
        <fullName evidence="6">O-antigen ligase-related domain-containing protein</fullName>
    </recommendedName>
</protein>
<accession>A0A0W8G2A1</accession>
<dbReference type="InterPro" id="IPR051533">
    <property type="entry name" value="WaaL-like"/>
</dbReference>
<evidence type="ECO:0000256" key="1">
    <source>
        <dbReference type="ARBA" id="ARBA00004141"/>
    </source>
</evidence>
<feature type="transmembrane region" description="Helical" evidence="5">
    <location>
        <begin position="233"/>
        <end position="250"/>
    </location>
</feature>
<feature type="transmembrane region" description="Helical" evidence="5">
    <location>
        <begin position="398"/>
        <end position="419"/>
    </location>
</feature>
<evidence type="ECO:0000256" key="5">
    <source>
        <dbReference type="SAM" id="Phobius"/>
    </source>
</evidence>
<dbReference type="GO" id="GO:0016020">
    <property type="term" value="C:membrane"/>
    <property type="evidence" value="ECO:0007669"/>
    <property type="project" value="UniProtKB-SubCell"/>
</dbReference>
<evidence type="ECO:0000259" key="6">
    <source>
        <dbReference type="Pfam" id="PF04932"/>
    </source>
</evidence>
<evidence type="ECO:0000256" key="3">
    <source>
        <dbReference type="ARBA" id="ARBA00022989"/>
    </source>
</evidence>
<evidence type="ECO:0000256" key="2">
    <source>
        <dbReference type="ARBA" id="ARBA00022692"/>
    </source>
</evidence>
<feature type="transmembrane region" description="Helical" evidence="5">
    <location>
        <begin position="205"/>
        <end position="226"/>
    </location>
</feature>